<evidence type="ECO:0000256" key="1">
    <source>
        <dbReference type="ARBA" id="ARBA00022630"/>
    </source>
</evidence>
<name>A0A372EJM3_9BURK</name>
<dbReference type="SUPFAM" id="SSF55103">
    <property type="entry name" value="FAD-linked oxidases, C-terminal domain"/>
    <property type="match status" value="1"/>
</dbReference>
<gene>
    <name evidence="4" type="primary">glcE</name>
    <name evidence="4" type="ORF">DY262_11270</name>
</gene>
<dbReference type="Proteomes" id="UP000261931">
    <property type="component" value="Unassembled WGS sequence"/>
</dbReference>
<protein>
    <submittedName>
        <fullName evidence="4">Glycolate oxidase subunit GlcE</fullName>
    </submittedName>
</protein>
<keyword evidence="1" id="KW-0285">Flavoprotein</keyword>
<keyword evidence="2" id="KW-0274">FAD</keyword>
<evidence type="ECO:0000313" key="5">
    <source>
        <dbReference type="Proteomes" id="UP000261931"/>
    </source>
</evidence>
<dbReference type="InterPro" id="IPR036318">
    <property type="entry name" value="FAD-bd_PCMH-like_sf"/>
</dbReference>
<dbReference type="InterPro" id="IPR016164">
    <property type="entry name" value="FAD-linked_Oxase-like_C"/>
</dbReference>
<evidence type="ECO:0000313" key="4">
    <source>
        <dbReference type="EMBL" id="RFP78861.1"/>
    </source>
</evidence>
<proteinExistence type="predicted"/>
<dbReference type="GO" id="GO:0071949">
    <property type="term" value="F:FAD binding"/>
    <property type="evidence" value="ECO:0007669"/>
    <property type="project" value="InterPro"/>
</dbReference>
<keyword evidence="5" id="KW-1185">Reference proteome</keyword>
<dbReference type="Gene3D" id="3.30.465.10">
    <property type="match status" value="1"/>
</dbReference>
<dbReference type="InterPro" id="IPR016166">
    <property type="entry name" value="FAD-bd_PCMH"/>
</dbReference>
<dbReference type="EMBL" id="QVLS01000006">
    <property type="protein sequence ID" value="RFP78861.1"/>
    <property type="molecule type" value="Genomic_DNA"/>
</dbReference>
<evidence type="ECO:0000256" key="2">
    <source>
        <dbReference type="ARBA" id="ARBA00022827"/>
    </source>
</evidence>
<accession>A0A372EJM3</accession>
<dbReference type="InterPro" id="IPR016169">
    <property type="entry name" value="FAD-bd_PCMH_sub2"/>
</dbReference>
<dbReference type="PANTHER" id="PTHR11748:SF103">
    <property type="entry name" value="GLYCOLATE OXIDASE SUBUNIT GLCE"/>
    <property type="match status" value="1"/>
</dbReference>
<dbReference type="GO" id="GO:0003824">
    <property type="term" value="F:catalytic activity"/>
    <property type="evidence" value="ECO:0007669"/>
    <property type="project" value="InterPro"/>
</dbReference>
<dbReference type="SUPFAM" id="SSF56176">
    <property type="entry name" value="FAD-binding/transporter-associated domain-like"/>
    <property type="match status" value="1"/>
</dbReference>
<dbReference type="RefSeq" id="WP_116959264.1">
    <property type="nucleotide sequence ID" value="NZ_QVLS01000006.1"/>
</dbReference>
<reference evidence="4 5" key="1">
    <citation type="submission" date="2018-08" db="EMBL/GenBank/DDBJ databases">
        <title>Hydrogenophaga sp. LA-38 isolated from sludge.</title>
        <authorList>
            <person name="Im W.-T."/>
        </authorList>
    </citation>
    <scope>NUCLEOTIDE SEQUENCE [LARGE SCALE GENOMIC DNA]</scope>
    <source>
        <strain evidence="4 5">LA-38</strain>
    </source>
</reference>
<organism evidence="4 5">
    <name type="scientific">Hydrogenophaga borbori</name>
    <dbReference type="NCBI Taxonomy" id="2294117"/>
    <lineage>
        <taxon>Bacteria</taxon>
        <taxon>Pseudomonadati</taxon>
        <taxon>Pseudomonadota</taxon>
        <taxon>Betaproteobacteria</taxon>
        <taxon>Burkholderiales</taxon>
        <taxon>Comamonadaceae</taxon>
        <taxon>Hydrogenophaga</taxon>
    </lineage>
</organism>
<comment type="caution">
    <text evidence="4">The sequence shown here is derived from an EMBL/GenBank/DDBJ whole genome shotgun (WGS) entry which is preliminary data.</text>
</comment>
<dbReference type="InterPro" id="IPR006094">
    <property type="entry name" value="Oxid_FAD_bind_N"/>
</dbReference>
<dbReference type="Pfam" id="PF01565">
    <property type="entry name" value="FAD_binding_4"/>
    <property type="match status" value="1"/>
</dbReference>
<sequence>MSAPHDALAPAAAPGQGFVPASDHPSALIDQVRAAVAARAPLRIAGGGSKSFVHAPAQGAALDVRAHRGILSHEPSELVVTVRAGTPLAELEAALAEHGQCLPFEPPRFGAGGTVGGAVASGLAGPARASVGGARDYVLGARLINGRGELLTFGGQVMKNVAGYDVSRALAGSWGALGVITELSLKVLPVAPAEATLAFGVDQSNALERLHRWGGQPLPLNASRWQREADGDDRLFLRLRGAAAAVEAACERLLAEAPGQRLDNTCASADWTACRDQHLPFFTHAPSADHGLWRISVPQTAAPLLATWPQLIEWQGAQRWLWAPAAAADEIRAAARAAGGHAQLFRAPASGDGGVPRADTPGPALQAVMRRLREAFDPHGIFQAPTLF</sequence>
<evidence type="ECO:0000259" key="3">
    <source>
        <dbReference type="PROSITE" id="PS51387"/>
    </source>
</evidence>
<dbReference type="PANTHER" id="PTHR11748">
    <property type="entry name" value="D-LACTATE DEHYDROGENASE"/>
    <property type="match status" value="1"/>
</dbReference>
<dbReference type="AlphaFoldDB" id="A0A372EJM3"/>
<dbReference type="PROSITE" id="PS51387">
    <property type="entry name" value="FAD_PCMH"/>
    <property type="match status" value="1"/>
</dbReference>
<dbReference type="NCBIfam" id="NF008439">
    <property type="entry name" value="PRK11282.1"/>
    <property type="match status" value="1"/>
</dbReference>
<feature type="domain" description="FAD-binding PCMH-type" evidence="3">
    <location>
        <begin position="16"/>
        <end position="190"/>
    </location>
</feature>